<protein>
    <recommendedName>
        <fullName evidence="6">Amino acid transporter</fullName>
    </recommendedName>
</protein>
<evidence type="ECO:0000256" key="6">
    <source>
        <dbReference type="RuleBase" id="RU361216"/>
    </source>
</evidence>
<dbReference type="SUPFAM" id="SSF118215">
    <property type="entry name" value="Proton glutamate symport protein"/>
    <property type="match status" value="1"/>
</dbReference>
<dbReference type="OrthoDB" id="5877963at2759"/>
<keyword evidence="6" id="KW-0769">Symport</keyword>
<keyword evidence="8" id="KW-1185">Reference proteome</keyword>
<organism evidence="7 8">
    <name type="scientific">Paramuricea clavata</name>
    <name type="common">Red gorgonian</name>
    <name type="synonym">Violescent sea-whip</name>
    <dbReference type="NCBI Taxonomy" id="317549"/>
    <lineage>
        <taxon>Eukaryota</taxon>
        <taxon>Metazoa</taxon>
        <taxon>Cnidaria</taxon>
        <taxon>Anthozoa</taxon>
        <taxon>Octocorallia</taxon>
        <taxon>Malacalcyonacea</taxon>
        <taxon>Plexauridae</taxon>
        <taxon>Paramuricea</taxon>
    </lineage>
</organism>
<proteinExistence type="inferred from homology"/>
<dbReference type="EMBL" id="CACRXK020003735">
    <property type="protein sequence ID" value="CAB4000030.1"/>
    <property type="molecule type" value="Genomic_DNA"/>
</dbReference>
<comment type="subcellular location">
    <subcellularLocation>
        <location evidence="1 6">Membrane</location>
        <topology evidence="1 6">Multi-pass membrane protein</topology>
    </subcellularLocation>
</comment>
<evidence type="ECO:0000256" key="5">
    <source>
        <dbReference type="ARBA" id="ARBA00023136"/>
    </source>
</evidence>
<dbReference type="PANTHER" id="PTHR11958">
    <property type="entry name" value="SODIUM/DICARBOXYLATE SYMPORTER-RELATED"/>
    <property type="match status" value="1"/>
</dbReference>
<comment type="caution">
    <text evidence="7">The sequence shown here is derived from an EMBL/GenBank/DDBJ whole genome shotgun (WGS) entry which is preliminary data.</text>
</comment>
<gene>
    <name evidence="7" type="ORF">PACLA_8A089177</name>
</gene>
<evidence type="ECO:0000313" key="7">
    <source>
        <dbReference type="EMBL" id="CAB4000030.1"/>
    </source>
</evidence>
<accession>A0A7D9E2F9</accession>
<feature type="transmembrane region" description="Helical" evidence="6">
    <location>
        <begin position="75"/>
        <end position="96"/>
    </location>
</feature>
<dbReference type="GO" id="GO:0016020">
    <property type="term" value="C:membrane"/>
    <property type="evidence" value="ECO:0007669"/>
    <property type="project" value="UniProtKB-SubCell"/>
</dbReference>
<keyword evidence="3 6" id="KW-0812">Transmembrane</keyword>
<name>A0A7D9E2F9_PARCT</name>
<dbReference type="Pfam" id="PF00375">
    <property type="entry name" value="SDF"/>
    <property type="match status" value="1"/>
</dbReference>
<dbReference type="GO" id="GO:0015293">
    <property type="term" value="F:symporter activity"/>
    <property type="evidence" value="ECO:0007669"/>
    <property type="project" value="UniProtKB-UniRule"/>
</dbReference>
<feature type="transmembrane region" description="Helical" evidence="6">
    <location>
        <begin position="43"/>
        <end position="63"/>
    </location>
</feature>
<dbReference type="InterPro" id="IPR001991">
    <property type="entry name" value="Na-dicarboxylate_symporter"/>
</dbReference>
<comment type="similarity">
    <text evidence="6">Belongs to the dicarboxylate/amino acid:cation symporter (DAACS) (TC 2.A.23) family.</text>
</comment>
<evidence type="ECO:0000256" key="4">
    <source>
        <dbReference type="ARBA" id="ARBA00022989"/>
    </source>
</evidence>
<dbReference type="PANTHER" id="PTHR11958:SF63">
    <property type="entry name" value="AMINO ACID TRANSPORTER"/>
    <property type="match status" value="1"/>
</dbReference>
<dbReference type="PRINTS" id="PR00173">
    <property type="entry name" value="EDTRNSPORT"/>
</dbReference>
<keyword evidence="2 6" id="KW-0813">Transport</keyword>
<dbReference type="InterPro" id="IPR036458">
    <property type="entry name" value="Na:dicarbo_symporter_sf"/>
</dbReference>
<sequence>KKKIVNGRLAQFLLPIGTVTNVPATAIYIALASMFIVQTFHPNLLSFTSSILICLSSTIATLASSPIPAATPIAVQGVVLQVIGIPTADIGLIVAIDWFV</sequence>
<feature type="non-terminal residue" evidence="7">
    <location>
        <position position="1"/>
    </location>
</feature>
<comment type="caution">
    <text evidence="6">Lacks conserved residue(s) required for the propagation of feature annotation.</text>
</comment>
<dbReference type="InterPro" id="IPR050746">
    <property type="entry name" value="DAACS"/>
</dbReference>
<evidence type="ECO:0000256" key="1">
    <source>
        <dbReference type="ARBA" id="ARBA00004141"/>
    </source>
</evidence>
<dbReference type="Proteomes" id="UP001152795">
    <property type="component" value="Unassembled WGS sequence"/>
</dbReference>
<evidence type="ECO:0000256" key="2">
    <source>
        <dbReference type="ARBA" id="ARBA00022448"/>
    </source>
</evidence>
<keyword evidence="5 6" id="KW-0472">Membrane</keyword>
<keyword evidence="4 6" id="KW-1133">Transmembrane helix</keyword>
<dbReference type="AlphaFoldDB" id="A0A7D9E2F9"/>
<evidence type="ECO:0000313" key="8">
    <source>
        <dbReference type="Proteomes" id="UP001152795"/>
    </source>
</evidence>
<feature type="transmembrane region" description="Helical" evidence="6">
    <location>
        <begin position="12"/>
        <end position="37"/>
    </location>
</feature>
<reference evidence="7" key="1">
    <citation type="submission" date="2020-04" db="EMBL/GenBank/DDBJ databases">
        <authorList>
            <person name="Alioto T."/>
            <person name="Alioto T."/>
            <person name="Gomez Garrido J."/>
        </authorList>
    </citation>
    <scope>NUCLEOTIDE SEQUENCE</scope>
    <source>
        <strain evidence="7">A484AB</strain>
    </source>
</reference>
<dbReference type="Gene3D" id="1.10.3860.10">
    <property type="entry name" value="Sodium:dicarboxylate symporter"/>
    <property type="match status" value="1"/>
</dbReference>
<evidence type="ECO:0000256" key="3">
    <source>
        <dbReference type="ARBA" id="ARBA00022692"/>
    </source>
</evidence>